<name>A0A438FHU8_VITVI</name>
<evidence type="ECO:0000313" key="1">
    <source>
        <dbReference type="EMBL" id="RVW59536.1"/>
    </source>
</evidence>
<dbReference type="EMBL" id="QGNW01000887">
    <property type="protein sequence ID" value="RVW59536.1"/>
    <property type="molecule type" value="Genomic_DNA"/>
</dbReference>
<reference evidence="1 2" key="1">
    <citation type="journal article" date="2018" name="PLoS Genet.">
        <title>Population sequencing reveals clonal diversity and ancestral inbreeding in the grapevine cultivar Chardonnay.</title>
        <authorList>
            <person name="Roach M.J."/>
            <person name="Johnson D.L."/>
            <person name="Bohlmann J."/>
            <person name="van Vuuren H.J."/>
            <person name="Jones S.J."/>
            <person name="Pretorius I.S."/>
            <person name="Schmidt S.A."/>
            <person name="Borneman A.R."/>
        </authorList>
    </citation>
    <scope>NUCLEOTIDE SEQUENCE [LARGE SCALE GENOMIC DNA]</scope>
    <source>
        <strain evidence="2">cv. Chardonnay</strain>
        <tissue evidence="1">Leaf</tissue>
    </source>
</reference>
<evidence type="ECO:0000313" key="2">
    <source>
        <dbReference type="Proteomes" id="UP000288805"/>
    </source>
</evidence>
<protein>
    <submittedName>
        <fullName evidence="1">Uncharacterized protein</fullName>
    </submittedName>
</protein>
<accession>A0A438FHU8</accession>
<proteinExistence type="predicted"/>
<dbReference type="AlphaFoldDB" id="A0A438FHU8"/>
<gene>
    <name evidence="1" type="ORF">CK203_104784</name>
</gene>
<comment type="caution">
    <text evidence="1">The sequence shown here is derived from an EMBL/GenBank/DDBJ whole genome shotgun (WGS) entry which is preliminary data.</text>
</comment>
<organism evidence="1 2">
    <name type="scientific">Vitis vinifera</name>
    <name type="common">Grape</name>
    <dbReference type="NCBI Taxonomy" id="29760"/>
    <lineage>
        <taxon>Eukaryota</taxon>
        <taxon>Viridiplantae</taxon>
        <taxon>Streptophyta</taxon>
        <taxon>Embryophyta</taxon>
        <taxon>Tracheophyta</taxon>
        <taxon>Spermatophyta</taxon>
        <taxon>Magnoliopsida</taxon>
        <taxon>eudicotyledons</taxon>
        <taxon>Gunneridae</taxon>
        <taxon>Pentapetalae</taxon>
        <taxon>rosids</taxon>
        <taxon>Vitales</taxon>
        <taxon>Vitaceae</taxon>
        <taxon>Viteae</taxon>
        <taxon>Vitis</taxon>
    </lineage>
</organism>
<dbReference type="Proteomes" id="UP000288805">
    <property type="component" value="Unassembled WGS sequence"/>
</dbReference>
<sequence>MPIDLPHPPVADQHLLMPIDLSVHIWPTTRSADTRSHYQAMSLFILIPIHPSTNSTTPIIPSPTPWQPWPIMLLVLPIHHGSWTVVLSPCNIIIFHYILHTMAPMTL</sequence>